<proteinExistence type="predicted"/>
<dbReference type="EMBL" id="FMJE01000005">
    <property type="protein sequence ID" value="SCM82447.1"/>
    <property type="molecule type" value="Genomic_DNA"/>
</dbReference>
<dbReference type="AlphaFoldDB" id="A0A212LYC4"/>
<keyword evidence="1" id="KW-0175">Coiled coil</keyword>
<protein>
    <submittedName>
        <fullName evidence="2">Uncharacterized protein</fullName>
    </submittedName>
</protein>
<feature type="coiled-coil region" evidence="1">
    <location>
        <begin position="51"/>
        <end position="85"/>
    </location>
</feature>
<sequence length="121" mass="13732">MLTILQGGKENQQELSEKLTALAAKCDSEGNLPPEHTGELFRLMLEVLEYTRESKQDIERLGKRLNEAEVKLTELASMNETAELLIDYIEMFLDEKGLKDIFTAYLDGKLNEKPSNAIRLS</sequence>
<gene>
    <name evidence="2" type="ORF">KL86SPO_50218</name>
</gene>
<dbReference type="RefSeq" id="WP_288185120.1">
    <property type="nucleotide sequence ID" value="NZ_LT608335.1"/>
</dbReference>
<name>A0A212LYC4_9FIRM</name>
<organism evidence="2">
    <name type="scientific">uncultured Sporomusa sp</name>
    <dbReference type="NCBI Taxonomy" id="307249"/>
    <lineage>
        <taxon>Bacteria</taxon>
        <taxon>Bacillati</taxon>
        <taxon>Bacillota</taxon>
        <taxon>Negativicutes</taxon>
        <taxon>Selenomonadales</taxon>
        <taxon>Sporomusaceae</taxon>
        <taxon>Sporomusa</taxon>
        <taxon>environmental samples</taxon>
    </lineage>
</organism>
<accession>A0A212LYC4</accession>
<evidence type="ECO:0000313" key="2">
    <source>
        <dbReference type="EMBL" id="SCM82447.1"/>
    </source>
</evidence>
<reference evidence="2" key="1">
    <citation type="submission" date="2016-08" db="EMBL/GenBank/DDBJ databases">
        <authorList>
            <person name="Seilhamer J.J."/>
        </authorList>
    </citation>
    <scope>NUCLEOTIDE SEQUENCE</scope>
    <source>
        <strain evidence="2">86</strain>
    </source>
</reference>
<evidence type="ECO:0000256" key="1">
    <source>
        <dbReference type="SAM" id="Coils"/>
    </source>
</evidence>